<gene>
    <name evidence="2" type="ORF">AQJ67_37415</name>
</gene>
<evidence type="ECO:0000259" key="1">
    <source>
        <dbReference type="PROSITE" id="PS51781"/>
    </source>
</evidence>
<dbReference type="InterPro" id="IPR003646">
    <property type="entry name" value="SH3-like_bac-type"/>
</dbReference>
<feature type="domain" description="SH3b" evidence="1">
    <location>
        <begin position="21"/>
        <end position="87"/>
    </location>
</feature>
<keyword evidence="3" id="KW-1185">Reference proteome</keyword>
<organism evidence="2 3">
    <name type="scientific">Streptomyces caeruleatus</name>
    <dbReference type="NCBI Taxonomy" id="661399"/>
    <lineage>
        <taxon>Bacteria</taxon>
        <taxon>Bacillati</taxon>
        <taxon>Actinomycetota</taxon>
        <taxon>Actinomycetes</taxon>
        <taxon>Kitasatosporales</taxon>
        <taxon>Streptomycetaceae</taxon>
        <taxon>Streptomyces</taxon>
    </lineage>
</organism>
<protein>
    <recommendedName>
        <fullName evidence="1">SH3b domain-containing protein</fullName>
    </recommendedName>
</protein>
<dbReference type="Proteomes" id="UP000053429">
    <property type="component" value="Unassembled WGS sequence"/>
</dbReference>
<reference evidence="2 3" key="1">
    <citation type="submission" date="2015-10" db="EMBL/GenBank/DDBJ databases">
        <title>Draft genome sequence of Streptomyces caeruleatus NRRL B-24802, type strain for the species Streptomyces caeruleatus.</title>
        <authorList>
            <person name="Ruckert C."/>
            <person name="Winkler A."/>
            <person name="Kalinowski J."/>
            <person name="Kampfer P."/>
            <person name="Glaeser S."/>
        </authorList>
    </citation>
    <scope>NUCLEOTIDE SEQUENCE [LARGE SCALE GENOMIC DNA]</scope>
    <source>
        <strain evidence="2 3">NRRL B-24802</strain>
    </source>
</reference>
<accession>A0A117RJH2</accession>
<sequence length="87" mass="9630">MSTASTASAASLPKDCLEIYHNTKKATEAVNLRKGPGRNYTSLGILSKGTRFRVNCTTDFYWYYGKVETGANKGRKGWVSIAYLKNT</sequence>
<name>A0A117RJH2_9ACTN</name>
<proteinExistence type="predicted"/>
<dbReference type="AlphaFoldDB" id="A0A117RJH2"/>
<dbReference type="Pfam" id="PF08239">
    <property type="entry name" value="SH3_3"/>
    <property type="match status" value="1"/>
</dbReference>
<comment type="caution">
    <text evidence="2">The sequence shown here is derived from an EMBL/GenBank/DDBJ whole genome shotgun (WGS) entry which is preliminary data.</text>
</comment>
<evidence type="ECO:0000313" key="3">
    <source>
        <dbReference type="Proteomes" id="UP000053429"/>
    </source>
</evidence>
<evidence type="ECO:0000313" key="2">
    <source>
        <dbReference type="EMBL" id="KUN94155.1"/>
    </source>
</evidence>
<dbReference type="OrthoDB" id="4318231at2"/>
<dbReference type="EMBL" id="LMWY01000052">
    <property type="protein sequence ID" value="KUN94155.1"/>
    <property type="molecule type" value="Genomic_DNA"/>
</dbReference>
<dbReference type="Gene3D" id="2.30.30.40">
    <property type="entry name" value="SH3 Domains"/>
    <property type="match status" value="1"/>
</dbReference>
<dbReference type="PROSITE" id="PS51781">
    <property type="entry name" value="SH3B"/>
    <property type="match status" value="1"/>
</dbReference>
<dbReference type="STRING" id="661399.AQJ67_37415"/>